<sequence>MEDLTTTSFQPWYQPLNFDANSFDNTVLNNSSDTNSFNLGDSLDKIDLSGVASVAGVIGSFLANRDDKKYKRELLDMEKGRIARDREKQDKFQTGMENAWK</sequence>
<dbReference type="EMBL" id="CACVAZ010000033">
    <property type="protein sequence ID" value="CAA6806699.1"/>
    <property type="molecule type" value="Genomic_DNA"/>
</dbReference>
<evidence type="ECO:0000313" key="1">
    <source>
        <dbReference type="EMBL" id="CAA6806699.1"/>
    </source>
</evidence>
<gene>
    <name evidence="1" type="ORF">HELGO_WM12451</name>
</gene>
<organism evidence="1">
    <name type="scientific">uncultured Sulfurovum sp</name>
    <dbReference type="NCBI Taxonomy" id="269237"/>
    <lineage>
        <taxon>Bacteria</taxon>
        <taxon>Pseudomonadati</taxon>
        <taxon>Campylobacterota</taxon>
        <taxon>Epsilonproteobacteria</taxon>
        <taxon>Campylobacterales</taxon>
        <taxon>Sulfurovaceae</taxon>
        <taxon>Sulfurovum</taxon>
        <taxon>environmental samples</taxon>
    </lineage>
</organism>
<dbReference type="AlphaFoldDB" id="A0A6S6SKI2"/>
<accession>A0A6S6SKI2</accession>
<protein>
    <submittedName>
        <fullName evidence="1">Uncharacterized protein</fullName>
    </submittedName>
</protein>
<proteinExistence type="predicted"/>
<name>A0A6S6SKI2_9BACT</name>
<reference evidence="1" key="1">
    <citation type="submission" date="2020-01" db="EMBL/GenBank/DDBJ databases">
        <authorList>
            <person name="Meier V. D."/>
            <person name="Meier V D."/>
        </authorList>
    </citation>
    <scope>NUCLEOTIDE SEQUENCE</scope>
    <source>
        <strain evidence="1">HLG_WM_MAG_02</strain>
    </source>
</reference>